<dbReference type="KEGG" id="kbs:EPA93_06945"/>
<name>A0A4P6K5V5_KTERU</name>
<dbReference type="InterPro" id="IPR006626">
    <property type="entry name" value="PbH1"/>
</dbReference>
<protein>
    <submittedName>
        <fullName evidence="2">Right-handed parallel beta-helix repeat-containing protein</fullName>
    </submittedName>
</protein>
<dbReference type="AlphaFoldDB" id="A0A4P6K5V5"/>
<evidence type="ECO:0000259" key="1">
    <source>
        <dbReference type="Pfam" id="PF13229"/>
    </source>
</evidence>
<dbReference type="Gene3D" id="2.160.20.10">
    <property type="entry name" value="Single-stranded right-handed beta-helix, Pectin lyase-like"/>
    <property type="match status" value="2"/>
</dbReference>
<dbReference type="SUPFAM" id="SSF51126">
    <property type="entry name" value="Pectin lyase-like"/>
    <property type="match status" value="1"/>
</dbReference>
<sequence>MPQHQFYVAPQGKDCWPGTYAQPFATLQQAQQHVRANTANQRSDIIVNLRAGTYFLATPLQFLAASGDSGEHGYDVIYQAYGYGTNKQEHVVLSGGREISGWQPYDEDSAIWQAEVGDLNTRQLFVDGQQAQRASLPSIPTLTRTETGYVVHDTTPQSWRSPADIEFVYQGIYPWSSARCGVASITGDQHSTTITMDQPAFSWANQLYTVEGRDRANWTGLGSPTAIENSVSFLTQPGTFALDRSRPGHHILFYMPRPGEDLARVSVIAPLLETLVSGQGTAEAPLHNLSLRGITFAHATWLQPSKPEGFLHYHGITYYNGGHIETVIYDPETQSSVTVPSDPARMPGNVTFSSATHILIEGCRFSHLGANALEFSKDCQDNLIRGNVIHDVSAAGIVIGTGASSRENRGNRIENNWVHHTGLEYHGSPAIYLAETQDSTIVHNQINDVPHCGIVVYGGSTARNTSVLNNLVFNTMKVLADGGGIYISSNQGASFASGTVVRGNVIHDTITSYNFGLYVDYGASWVTMQANVVYNSDTPTALQVEPPLQHVAFIGNFWDMNPDGYDNPPEYVTVAGNTRLPRDGFEPALLDNPASADIVTNAGLEPSYLHLLQM</sequence>
<gene>
    <name evidence="2" type="ORF">EPA93_06945</name>
</gene>
<organism evidence="2 3">
    <name type="scientific">Ktedonosporobacter rubrisoli</name>
    <dbReference type="NCBI Taxonomy" id="2509675"/>
    <lineage>
        <taxon>Bacteria</taxon>
        <taxon>Bacillati</taxon>
        <taxon>Chloroflexota</taxon>
        <taxon>Ktedonobacteria</taxon>
        <taxon>Ktedonobacterales</taxon>
        <taxon>Ktedonosporobacteraceae</taxon>
        <taxon>Ktedonosporobacter</taxon>
    </lineage>
</organism>
<keyword evidence="3" id="KW-1185">Reference proteome</keyword>
<evidence type="ECO:0000313" key="3">
    <source>
        <dbReference type="Proteomes" id="UP000290365"/>
    </source>
</evidence>
<evidence type="ECO:0000313" key="2">
    <source>
        <dbReference type="EMBL" id="QBD83392.1"/>
    </source>
</evidence>
<reference evidence="2 3" key="1">
    <citation type="submission" date="2019-01" db="EMBL/GenBank/DDBJ databases">
        <title>Ktedonosporobacter rubrisoli SCAWS-G2.</title>
        <authorList>
            <person name="Huang Y."/>
            <person name="Yan B."/>
        </authorList>
    </citation>
    <scope>NUCLEOTIDE SEQUENCE [LARGE SCALE GENOMIC DNA]</scope>
    <source>
        <strain evidence="2 3">SCAWS-G2</strain>
    </source>
</reference>
<feature type="domain" description="Right handed beta helix" evidence="1">
    <location>
        <begin position="352"/>
        <end position="496"/>
    </location>
</feature>
<proteinExistence type="predicted"/>
<dbReference type="InterPro" id="IPR012334">
    <property type="entry name" value="Pectin_lyas_fold"/>
</dbReference>
<dbReference type="Proteomes" id="UP000290365">
    <property type="component" value="Chromosome"/>
</dbReference>
<dbReference type="PANTHER" id="PTHR36453">
    <property type="entry name" value="SECRETED PROTEIN-RELATED"/>
    <property type="match status" value="1"/>
</dbReference>
<dbReference type="InterPro" id="IPR039448">
    <property type="entry name" value="Beta_helix"/>
</dbReference>
<dbReference type="PANTHER" id="PTHR36453:SF1">
    <property type="entry name" value="RIGHT HANDED BETA HELIX DOMAIN-CONTAINING PROTEIN"/>
    <property type="match status" value="1"/>
</dbReference>
<dbReference type="Pfam" id="PF13229">
    <property type="entry name" value="Beta_helix"/>
    <property type="match status" value="1"/>
</dbReference>
<dbReference type="SMART" id="SM00710">
    <property type="entry name" value="PbH1"/>
    <property type="match status" value="7"/>
</dbReference>
<accession>A0A4P6K5V5</accession>
<dbReference type="OrthoDB" id="9808066at2"/>
<dbReference type="EMBL" id="CP035758">
    <property type="protein sequence ID" value="QBD83392.1"/>
    <property type="molecule type" value="Genomic_DNA"/>
</dbReference>
<dbReference type="InterPro" id="IPR011050">
    <property type="entry name" value="Pectin_lyase_fold/virulence"/>
</dbReference>